<protein>
    <submittedName>
        <fullName evidence="1">Uncharacterized protein</fullName>
    </submittedName>
</protein>
<dbReference type="GeneID" id="94845252"/>
<sequence>MIKFELNRSLSEIKLITGLPSTEGQFLPSQKLSIGEKFPVIFPDHISIMAWDSITGNSNQLLNFIDLSDDMFVKNEFHRCIIPIDGYLMNGTFQSHFFERERSLFYALALSNNENQFDFVMTENTHQLFAPIYPITPILLTKDDFCIWFSDFWKNILTERHSFVNLDFMQVIQNQTENSEGPSHIHQFDETRKARKNLKKMLSKITPNINDIINQ</sequence>
<dbReference type="Proteomes" id="UP000179807">
    <property type="component" value="Unassembled WGS sequence"/>
</dbReference>
<name>A0A1J4JHP3_9EUKA</name>
<keyword evidence="2" id="KW-1185">Reference proteome</keyword>
<dbReference type="AlphaFoldDB" id="A0A1J4JHP3"/>
<gene>
    <name evidence="1" type="ORF">TRFO_35943</name>
</gene>
<evidence type="ECO:0000313" key="2">
    <source>
        <dbReference type="Proteomes" id="UP000179807"/>
    </source>
</evidence>
<proteinExistence type="predicted"/>
<dbReference type="VEuPathDB" id="TrichDB:TRFO_35943"/>
<dbReference type="RefSeq" id="XP_068350904.1">
    <property type="nucleotide sequence ID" value="XM_068510548.1"/>
</dbReference>
<organism evidence="1 2">
    <name type="scientific">Tritrichomonas foetus</name>
    <dbReference type="NCBI Taxonomy" id="1144522"/>
    <lineage>
        <taxon>Eukaryota</taxon>
        <taxon>Metamonada</taxon>
        <taxon>Parabasalia</taxon>
        <taxon>Tritrichomonadida</taxon>
        <taxon>Tritrichomonadidae</taxon>
        <taxon>Tritrichomonas</taxon>
    </lineage>
</organism>
<reference evidence="1" key="1">
    <citation type="submission" date="2016-10" db="EMBL/GenBank/DDBJ databases">
        <authorList>
            <person name="Benchimol M."/>
            <person name="Almeida L.G."/>
            <person name="Vasconcelos A.T."/>
            <person name="Perreira-Neves A."/>
            <person name="Rosa I.A."/>
            <person name="Tasca T."/>
            <person name="Bogo M.R."/>
            <person name="de Souza W."/>
        </authorList>
    </citation>
    <scope>NUCLEOTIDE SEQUENCE [LARGE SCALE GENOMIC DNA]</scope>
    <source>
        <strain evidence="1">K</strain>
    </source>
</reference>
<evidence type="ECO:0000313" key="1">
    <source>
        <dbReference type="EMBL" id="OHS97767.1"/>
    </source>
</evidence>
<dbReference type="InterPro" id="IPR036590">
    <property type="entry name" value="SRAP-like"/>
</dbReference>
<dbReference type="EMBL" id="MLAK01001095">
    <property type="protein sequence ID" value="OHS97767.1"/>
    <property type="molecule type" value="Genomic_DNA"/>
</dbReference>
<comment type="caution">
    <text evidence="1">The sequence shown here is derived from an EMBL/GenBank/DDBJ whole genome shotgun (WGS) entry which is preliminary data.</text>
</comment>
<accession>A0A1J4JHP3</accession>
<dbReference type="SUPFAM" id="SSF143081">
    <property type="entry name" value="BB1717-like"/>
    <property type="match status" value="1"/>
</dbReference>